<dbReference type="GO" id="GO:0008146">
    <property type="term" value="F:sulfotransferase activity"/>
    <property type="evidence" value="ECO:0007669"/>
    <property type="project" value="TreeGrafter"/>
</dbReference>
<dbReference type="GO" id="GO:0016779">
    <property type="term" value="F:nucleotidyltransferase activity"/>
    <property type="evidence" value="ECO:0007669"/>
    <property type="project" value="TreeGrafter"/>
</dbReference>
<dbReference type="InterPro" id="IPR035985">
    <property type="entry name" value="Ubiquitin-activating_enz"/>
</dbReference>
<dbReference type="CDD" id="cd00757">
    <property type="entry name" value="ThiF_MoeB_HesA_family"/>
    <property type="match status" value="1"/>
</dbReference>
<dbReference type="GO" id="GO:0008641">
    <property type="term" value="F:ubiquitin-like modifier activating enzyme activity"/>
    <property type="evidence" value="ECO:0007669"/>
    <property type="project" value="InterPro"/>
</dbReference>
<evidence type="ECO:0000256" key="1">
    <source>
        <dbReference type="ARBA" id="ARBA00009919"/>
    </source>
</evidence>
<comment type="caution">
    <text evidence="3">The sequence shown here is derived from an EMBL/GenBank/DDBJ whole genome shotgun (WGS) entry which is preliminary data.</text>
</comment>
<dbReference type="GO" id="GO:0004792">
    <property type="term" value="F:thiosulfate-cyanide sulfurtransferase activity"/>
    <property type="evidence" value="ECO:0007669"/>
    <property type="project" value="TreeGrafter"/>
</dbReference>
<organism evidence="3">
    <name type="scientific">Fervidicoccus fontis</name>
    <dbReference type="NCBI Taxonomy" id="683846"/>
    <lineage>
        <taxon>Archaea</taxon>
        <taxon>Thermoproteota</taxon>
        <taxon>Thermoprotei</taxon>
        <taxon>Fervidicoccales</taxon>
        <taxon>Fervidicoccaceae</taxon>
        <taxon>Fervidicoccus</taxon>
    </lineage>
</organism>
<name>A0A7J3ZKX3_9CREN</name>
<dbReference type="SUPFAM" id="SSF69572">
    <property type="entry name" value="Activating enzymes of the ubiquitin-like proteins"/>
    <property type="match status" value="1"/>
</dbReference>
<comment type="similarity">
    <text evidence="1">Belongs to the HesA/MoeB/ThiF family.</text>
</comment>
<dbReference type="EMBL" id="DRZC01000053">
    <property type="protein sequence ID" value="HHQ80542.1"/>
    <property type="molecule type" value="Genomic_DNA"/>
</dbReference>
<protein>
    <submittedName>
        <fullName evidence="3">HesA/MoeB/ThiF family protein</fullName>
    </submittedName>
</protein>
<dbReference type="InterPro" id="IPR000594">
    <property type="entry name" value="ThiF_NAD_FAD-bd"/>
</dbReference>
<proteinExistence type="inferred from homology"/>
<dbReference type="Pfam" id="PF00899">
    <property type="entry name" value="ThiF"/>
    <property type="match status" value="1"/>
</dbReference>
<dbReference type="InterPro" id="IPR045886">
    <property type="entry name" value="ThiF/MoeB/HesA"/>
</dbReference>
<sequence>MDLASLIERFSRQVILKEIGVKGQLKLLKSKVVVIGCGATGSTIAELLVRAGVGFIRIVDRDFVELSNLHRTHLFRESDSLEALPKSLACKQRLGEISSLANVEYVIDSVSADNITDLIADADLVIDGTDNIETRFLINEACIALKKPWVMVGVEGWYGMTKFIDAERGACFRCMVGEGLGRRENVCDVIGVINVNVSLAATIAATSALKFLLGLPVEGELFVVDTLNLTIERIKIHKRPDCPACVRKQFSYLGKKDRRRVRFACGSNVIEVLPENPVEIDFSRLTNNNVFENVRIFDGKYAHIKMGEHEMLLLANGKALIRGVRDLSKAEELYSTTLRELEEKGVVVVQQAWEYSQAR</sequence>
<accession>A0A7J3ZKX3</accession>
<dbReference type="GO" id="GO:0005829">
    <property type="term" value="C:cytosol"/>
    <property type="evidence" value="ECO:0007669"/>
    <property type="project" value="TreeGrafter"/>
</dbReference>
<dbReference type="FunFam" id="3.40.50.720:FF:000080">
    <property type="entry name" value="Thiazole biosynthesis adenylyltransferase ThiF"/>
    <property type="match status" value="1"/>
</dbReference>
<dbReference type="PANTHER" id="PTHR10953:SF102">
    <property type="entry name" value="ADENYLYLTRANSFERASE AND SULFURTRANSFERASE MOCS3"/>
    <property type="match status" value="1"/>
</dbReference>
<reference evidence="3" key="1">
    <citation type="journal article" date="2020" name="mSystems">
        <title>Genome- and Community-Level Interaction Insights into Carbon Utilization and Element Cycling Functions of Hydrothermarchaeota in Hydrothermal Sediment.</title>
        <authorList>
            <person name="Zhou Z."/>
            <person name="Liu Y."/>
            <person name="Xu W."/>
            <person name="Pan J."/>
            <person name="Luo Z.H."/>
            <person name="Li M."/>
        </authorList>
    </citation>
    <scope>NUCLEOTIDE SEQUENCE [LARGE SCALE GENOMIC DNA]</scope>
    <source>
        <strain evidence="3">SpSt-1116</strain>
    </source>
</reference>
<evidence type="ECO:0000313" key="3">
    <source>
        <dbReference type="EMBL" id="HHQ80542.1"/>
    </source>
</evidence>
<evidence type="ECO:0000259" key="2">
    <source>
        <dbReference type="Pfam" id="PF00899"/>
    </source>
</evidence>
<dbReference type="Gene3D" id="3.40.50.720">
    <property type="entry name" value="NAD(P)-binding Rossmann-like Domain"/>
    <property type="match status" value="1"/>
</dbReference>
<dbReference type="PANTHER" id="PTHR10953">
    <property type="entry name" value="UBIQUITIN-ACTIVATING ENZYME E1"/>
    <property type="match status" value="1"/>
</dbReference>
<dbReference type="AlphaFoldDB" id="A0A7J3ZKX3"/>
<feature type="domain" description="THIF-type NAD/FAD binding fold" evidence="2">
    <location>
        <begin position="10"/>
        <end position="244"/>
    </location>
</feature>
<gene>
    <name evidence="3" type="ORF">ENM78_03705</name>
</gene>